<proteinExistence type="predicted"/>
<evidence type="ECO:0000313" key="1">
    <source>
        <dbReference type="EMBL" id="MBF0595970.1"/>
    </source>
</evidence>
<dbReference type="EMBL" id="JADGIK010000001">
    <property type="protein sequence ID" value="MBF0595970.1"/>
    <property type="molecule type" value="Genomic_DNA"/>
</dbReference>
<keyword evidence="2" id="KW-1185">Reference proteome</keyword>
<dbReference type="AlphaFoldDB" id="A0A8J7G482"/>
<protein>
    <submittedName>
        <fullName evidence="1">Uncharacterized protein</fullName>
    </submittedName>
</protein>
<comment type="caution">
    <text evidence="1">The sequence shown here is derived from an EMBL/GenBank/DDBJ whole genome shotgun (WGS) entry which is preliminary data.</text>
</comment>
<dbReference type="Proteomes" id="UP000608754">
    <property type="component" value="Unassembled WGS sequence"/>
</dbReference>
<name>A0A8J7G482_9FLAO</name>
<sequence length="200" mass="23708">MKEKLNVNQIPELKQAILDLTTKEKDQMLVRLINKDQILIEQLHFKLLEDEFDLIKRFEDLKNEINEQLDANRHLISAASVYLRGKLYLSLIRNLSGKINHFAKVTKSTSYELELRTFLLVKSSEFFKTIQNEDTIFAFKARVYQVTKLKTILKLLEKQHEDLKYDFVLNYVDDLEMYVFNSLRTEINLANLNIEALRNH</sequence>
<accession>A0A8J7G482</accession>
<organism evidence="1 2">
    <name type="scientific">Faecalibacter rhinopitheci</name>
    <dbReference type="NCBI Taxonomy" id="2779678"/>
    <lineage>
        <taxon>Bacteria</taxon>
        <taxon>Pseudomonadati</taxon>
        <taxon>Bacteroidota</taxon>
        <taxon>Flavobacteriia</taxon>
        <taxon>Flavobacteriales</taxon>
        <taxon>Weeksellaceae</taxon>
        <taxon>Faecalibacter</taxon>
    </lineage>
</organism>
<reference evidence="1" key="1">
    <citation type="submission" date="2020-10" db="EMBL/GenBank/DDBJ databases">
        <authorList>
            <person name="Lu T."/>
            <person name="Wang Q."/>
            <person name="Han X."/>
        </authorList>
    </citation>
    <scope>NUCLEOTIDE SEQUENCE</scope>
    <source>
        <strain evidence="1">WQ 117</strain>
    </source>
</reference>
<evidence type="ECO:0000313" key="2">
    <source>
        <dbReference type="Proteomes" id="UP000608754"/>
    </source>
</evidence>
<gene>
    <name evidence="1" type="ORF">IM532_00590</name>
</gene>
<dbReference type="RefSeq" id="WP_194181502.1">
    <property type="nucleotide sequence ID" value="NZ_JADGIK010000001.1"/>
</dbReference>